<dbReference type="AlphaFoldDB" id="A0A413MC21"/>
<dbReference type="EMBL" id="QSJS01000001">
    <property type="protein sequence ID" value="RHD98074.1"/>
    <property type="molecule type" value="Genomic_DNA"/>
</dbReference>
<dbReference type="Proteomes" id="UP000284835">
    <property type="component" value="Unassembled WGS sequence"/>
</dbReference>
<evidence type="ECO:0000313" key="4">
    <source>
        <dbReference type="Proteomes" id="UP000285209"/>
    </source>
</evidence>
<accession>A0A413MC21</accession>
<comment type="caution">
    <text evidence="1">The sequence shown here is derived from an EMBL/GenBank/DDBJ whole genome shotgun (WGS) entry which is preliminary data.</text>
</comment>
<organism evidence="1 4">
    <name type="scientific">Agathobacter rectalis</name>
    <dbReference type="NCBI Taxonomy" id="39491"/>
    <lineage>
        <taxon>Bacteria</taxon>
        <taxon>Bacillati</taxon>
        <taxon>Bacillota</taxon>
        <taxon>Clostridia</taxon>
        <taxon>Lachnospirales</taxon>
        <taxon>Lachnospiraceae</taxon>
        <taxon>Agathobacter</taxon>
    </lineage>
</organism>
<evidence type="ECO:0000313" key="2">
    <source>
        <dbReference type="EMBL" id="RHD98074.1"/>
    </source>
</evidence>
<protein>
    <submittedName>
        <fullName evidence="1">Uncharacterized protein</fullName>
    </submittedName>
</protein>
<evidence type="ECO:0000313" key="3">
    <source>
        <dbReference type="Proteomes" id="UP000284835"/>
    </source>
</evidence>
<gene>
    <name evidence="2" type="ORF">DW775_00890</name>
    <name evidence="1" type="ORF">DXA03_06895</name>
</gene>
<sequence length="147" mass="16653">MQTEDMSEKNSVKSYFDGNTVELSMDLTISEYQKYLLRLDPTDFKGDFSIKRVTVNDGRKDVISLNGKQFRKYISGIGDAINEKPSVNREYTTLAALGVQIEGNKLGLGVNLYSGEQTLVEQYGKDYLDIELLKDSKLYRKKILYGG</sequence>
<dbReference type="Proteomes" id="UP000285209">
    <property type="component" value="Unassembled WGS sequence"/>
</dbReference>
<proteinExistence type="predicted"/>
<reference evidence="3 4" key="1">
    <citation type="submission" date="2018-08" db="EMBL/GenBank/DDBJ databases">
        <title>A genome reference for cultivated species of the human gut microbiota.</title>
        <authorList>
            <person name="Zou Y."/>
            <person name="Xue W."/>
            <person name="Luo G."/>
        </authorList>
    </citation>
    <scope>NUCLEOTIDE SEQUENCE [LARGE SCALE GENOMIC DNA]</scope>
    <source>
        <strain evidence="2 3">AM30-13AC</strain>
        <strain evidence="1 4">AM54-25XD</strain>
    </source>
</reference>
<evidence type="ECO:0000313" key="1">
    <source>
        <dbReference type="EMBL" id="RGZ18890.1"/>
    </source>
</evidence>
<name>A0A413MC21_9FIRM</name>
<dbReference type="EMBL" id="QSDV01000008">
    <property type="protein sequence ID" value="RGZ18890.1"/>
    <property type="molecule type" value="Genomic_DNA"/>
</dbReference>